<evidence type="ECO:0000313" key="1">
    <source>
        <dbReference type="EMBL" id="SEO22839.1"/>
    </source>
</evidence>
<proteinExistence type="predicted"/>
<organism evidence="1 2">
    <name type="scientific">Flavobacterium sinopsychrotolerans</name>
    <dbReference type="NCBI Taxonomy" id="604089"/>
    <lineage>
        <taxon>Bacteria</taxon>
        <taxon>Pseudomonadati</taxon>
        <taxon>Bacteroidota</taxon>
        <taxon>Flavobacteriia</taxon>
        <taxon>Flavobacteriales</taxon>
        <taxon>Flavobacteriaceae</taxon>
        <taxon>Flavobacterium</taxon>
    </lineage>
</organism>
<dbReference type="OrthoDB" id="1354019at2"/>
<gene>
    <name evidence="1" type="ORF">SAMN04487942_2130</name>
</gene>
<protein>
    <submittedName>
        <fullName evidence="1">Uncharacterized protein</fullName>
    </submittedName>
</protein>
<dbReference type="EMBL" id="FODN01000004">
    <property type="protein sequence ID" value="SEO22839.1"/>
    <property type="molecule type" value="Genomic_DNA"/>
</dbReference>
<name>A0A1H8N008_9FLAO</name>
<reference evidence="2" key="1">
    <citation type="submission" date="2016-10" db="EMBL/GenBank/DDBJ databases">
        <authorList>
            <person name="Varghese N."/>
            <person name="Submissions S."/>
        </authorList>
    </citation>
    <scope>NUCLEOTIDE SEQUENCE [LARGE SCALE GENOMIC DNA]</scope>
    <source>
        <strain evidence="2">CGMCC 1.8704</strain>
    </source>
</reference>
<dbReference type="AlphaFoldDB" id="A0A1H8N008"/>
<dbReference type="RefSeq" id="WP_091170644.1">
    <property type="nucleotide sequence ID" value="NZ_CBCSFM010000002.1"/>
</dbReference>
<dbReference type="Proteomes" id="UP000198657">
    <property type="component" value="Unassembled WGS sequence"/>
</dbReference>
<accession>A0A1H8N008</accession>
<keyword evidence="2" id="KW-1185">Reference proteome</keyword>
<dbReference type="STRING" id="604089.SAMN04487942_2130"/>
<sequence length="147" mass="15974">MGKKVVIALTVQASSLYAMSNPSQKDIDSTCSLSDDNSGRSSNGTLKDFLSNVYLNQDVRWIGLTNDNGYSVAIDSIFNEPESRDMNFFDVTTIYGSGGRSGNATAKVKNDSNLVHKIDKYTINFSVYADGNSSKSFHIDPKLAANP</sequence>
<evidence type="ECO:0000313" key="2">
    <source>
        <dbReference type="Proteomes" id="UP000198657"/>
    </source>
</evidence>